<dbReference type="EMBL" id="KV460245">
    <property type="protein sequence ID" value="OBT94294.1"/>
    <property type="molecule type" value="Genomic_DNA"/>
</dbReference>
<dbReference type="AlphaFoldDB" id="A0A1B8GEP2"/>
<dbReference type="InterPro" id="IPR029058">
    <property type="entry name" value="AB_hydrolase_fold"/>
</dbReference>
<evidence type="ECO:0000313" key="3">
    <source>
        <dbReference type="Proteomes" id="UP000091956"/>
    </source>
</evidence>
<gene>
    <name evidence="2" type="ORF">VE01_07783</name>
</gene>
<accession>A0A1B8GEP2</accession>
<dbReference type="Pfam" id="PF12697">
    <property type="entry name" value="Abhydrolase_6"/>
    <property type="match status" value="1"/>
</dbReference>
<organism evidence="2 3">
    <name type="scientific">Pseudogymnoascus verrucosus</name>
    <dbReference type="NCBI Taxonomy" id="342668"/>
    <lineage>
        <taxon>Eukaryota</taxon>
        <taxon>Fungi</taxon>
        <taxon>Dikarya</taxon>
        <taxon>Ascomycota</taxon>
        <taxon>Pezizomycotina</taxon>
        <taxon>Leotiomycetes</taxon>
        <taxon>Thelebolales</taxon>
        <taxon>Thelebolaceae</taxon>
        <taxon>Pseudogymnoascus</taxon>
    </lineage>
</organism>
<reference evidence="2 3" key="1">
    <citation type="submission" date="2016-03" db="EMBL/GenBank/DDBJ databases">
        <title>Comparative genomics of Pseudogymnoascus destructans, the fungus causing white-nose syndrome of bats.</title>
        <authorList>
            <person name="Palmer J.M."/>
            <person name="Drees K.P."/>
            <person name="Foster J.T."/>
            <person name="Lindner D.L."/>
        </authorList>
    </citation>
    <scope>NUCLEOTIDE SEQUENCE [LARGE SCALE GENOMIC DNA]</scope>
    <source>
        <strain evidence="2 3">UAMH 10579</strain>
    </source>
</reference>
<dbReference type="Proteomes" id="UP000091956">
    <property type="component" value="Unassembled WGS sequence"/>
</dbReference>
<dbReference type="InterPro" id="IPR000073">
    <property type="entry name" value="AB_hydrolase_1"/>
</dbReference>
<keyword evidence="3" id="KW-1185">Reference proteome</keyword>
<protein>
    <recommendedName>
        <fullName evidence="1">AB hydrolase-1 domain-containing protein</fullName>
    </recommendedName>
</protein>
<dbReference type="OrthoDB" id="294702at2759"/>
<dbReference type="PANTHER" id="PTHR45763:SF46">
    <property type="entry name" value="AB HYDROLASE-1 DOMAIN-CONTAINING PROTEIN"/>
    <property type="match status" value="1"/>
</dbReference>
<dbReference type="SUPFAM" id="SSF53474">
    <property type="entry name" value="alpha/beta-Hydrolases"/>
    <property type="match status" value="1"/>
</dbReference>
<dbReference type="Gene3D" id="3.40.50.1820">
    <property type="entry name" value="alpha/beta hydrolase"/>
    <property type="match status" value="1"/>
</dbReference>
<dbReference type="PANTHER" id="PTHR45763">
    <property type="entry name" value="HYDROLASE, ALPHA/BETA FOLD FAMILY PROTEIN, EXPRESSED-RELATED"/>
    <property type="match status" value="1"/>
</dbReference>
<proteinExistence type="predicted"/>
<feature type="domain" description="AB hydrolase-1" evidence="1">
    <location>
        <begin position="35"/>
        <end position="300"/>
    </location>
</feature>
<evidence type="ECO:0000313" key="2">
    <source>
        <dbReference type="EMBL" id="OBT94294.1"/>
    </source>
</evidence>
<dbReference type="GeneID" id="28841169"/>
<dbReference type="STRING" id="342668.A0A1B8GEP2"/>
<reference evidence="3" key="2">
    <citation type="journal article" date="2018" name="Nat. Commun.">
        <title>Extreme sensitivity to ultraviolet light in the fungal pathogen causing white-nose syndrome of bats.</title>
        <authorList>
            <person name="Palmer J.M."/>
            <person name="Drees K.P."/>
            <person name="Foster J.T."/>
            <person name="Lindner D.L."/>
        </authorList>
    </citation>
    <scope>NUCLEOTIDE SEQUENCE [LARGE SCALE GENOMIC DNA]</scope>
    <source>
        <strain evidence="3">UAMH 10579</strain>
    </source>
</reference>
<evidence type="ECO:0000259" key="1">
    <source>
        <dbReference type="Pfam" id="PF12697"/>
    </source>
</evidence>
<sequence>MSTYARQNQTFTLPDGRQLGYAEYGDHNGTPLLYFHGYPSCRLEAYAIDDIAQRHNTRILALDRPGFGLSTPQPNRSITDWPADVSAFAKSMQLSRFAVLGASGGGPYALACAHGLPQETLAGVGLFASGPPWVGGAHYNSIYRRVARTMAIYWPTGLRILFDVLVRVSTWVVHSGPVSRRIDRWLEQEDKNKEDSHQDVNKTSAMITHKKTTAERRLELVHALLEEPFAQGGKAAVEEARLLSSNDWGFSFESVRHNPVIIWHGAKDTNAPVELIRYMVKKLPHCIYHEFKDDTHYTMFKHFEGAMEELVSEKKCR</sequence>
<dbReference type="RefSeq" id="XP_018128027.1">
    <property type="nucleotide sequence ID" value="XM_018277216.1"/>
</dbReference>
<name>A0A1B8GEP2_9PEZI</name>